<feature type="region of interest" description="Disordered" evidence="1">
    <location>
        <begin position="1"/>
        <end position="152"/>
    </location>
</feature>
<reference evidence="3" key="1">
    <citation type="submission" date="2011-02" db="EMBL/GenBank/DDBJ databases">
        <authorList>
            <person name="Aslett M."/>
        </authorList>
    </citation>
    <scope>NUCLEOTIDE SEQUENCE</scope>
    <source>
        <strain evidence="3">Liverpool</strain>
    </source>
</reference>
<keyword evidence="2" id="KW-0812">Transmembrane</keyword>
<dbReference type="AlphaFoldDB" id="F0VG88"/>
<feature type="transmembrane region" description="Helical" evidence="2">
    <location>
        <begin position="753"/>
        <end position="774"/>
    </location>
</feature>
<dbReference type="InParanoid" id="F0VG88"/>
<dbReference type="OrthoDB" id="332082at2759"/>
<reference evidence="4" key="4">
    <citation type="journal article" date="2015" name="PLoS ONE">
        <title>Comprehensive Evaluation of Toxoplasma gondii VEG and Neospora caninum LIV Genomes with Tachyzoite Stage Transcriptome and Proteome Defines Novel Transcript Features.</title>
        <authorList>
            <person name="Ramaprasad A."/>
            <person name="Mourier T."/>
            <person name="Naeem R."/>
            <person name="Malas T.B."/>
            <person name="Moussa E."/>
            <person name="Panigrahi A."/>
            <person name="Vermont S.J."/>
            <person name="Otto T.D."/>
            <person name="Wastling J."/>
            <person name="Pain A."/>
        </authorList>
    </citation>
    <scope>NUCLEOTIDE SEQUENCE</scope>
    <source>
        <strain evidence="4">Liverpool</strain>
    </source>
</reference>
<name>F0VG88_NEOCL</name>
<keyword evidence="5" id="KW-1185">Reference proteome</keyword>
<feature type="transmembrane region" description="Helical" evidence="2">
    <location>
        <begin position="582"/>
        <end position="605"/>
    </location>
</feature>
<accession>F0VG88</accession>
<evidence type="ECO:0000313" key="3">
    <source>
        <dbReference type="EMBL" id="CBZ52732.1"/>
    </source>
</evidence>
<dbReference type="RefSeq" id="XP_003882764.1">
    <property type="nucleotide sequence ID" value="XM_003882715.1"/>
</dbReference>
<feature type="compositionally biased region" description="Polar residues" evidence="1">
    <location>
        <begin position="113"/>
        <end position="125"/>
    </location>
</feature>
<reference evidence="3" key="2">
    <citation type="submission" date="2011-03" db="EMBL/GenBank/DDBJ databases">
        <title>Comparative genomics and transcriptomics of Neospora caninum and Toxoplasma gondii.</title>
        <authorList>
            <person name="Reid A.J."/>
            <person name="Sohal A."/>
            <person name="Harris D."/>
            <person name="Quail M."/>
            <person name="Sanders M."/>
            <person name="Berriman M."/>
            <person name="Wastling J.M."/>
            <person name="Pain A."/>
        </authorList>
    </citation>
    <scope>NUCLEOTIDE SEQUENCE</scope>
    <source>
        <strain evidence="3">Liverpool</strain>
    </source>
</reference>
<dbReference type="OMA" id="LTCYLAS"/>
<feature type="compositionally biased region" description="Low complexity" evidence="1">
    <location>
        <begin position="76"/>
        <end position="87"/>
    </location>
</feature>
<evidence type="ECO:0008006" key="6">
    <source>
        <dbReference type="Google" id="ProtNLM"/>
    </source>
</evidence>
<protein>
    <recommendedName>
        <fullName evidence="6">Transmembrane protein</fullName>
    </recommendedName>
</protein>
<dbReference type="EMBL" id="FR823389">
    <property type="protein sequence ID" value="CBZ52732.1"/>
    <property type="molecule type" value="Genomic_DNA"/>
</dbReference>
<sequence length="789" mass="83836">MRTAGGTVAFDGYVGTEHADAGKKWREKNHDVKRSSPHTALSPAMEQSLSPPGDLNRFGSPRAKQDTDGFNGGVPSTSSSASISPESVFFACERRNHDPTNSSSDAVEPATAVPTNRSLSPQNREGFSPPRSVQGHSGGELDPADGCEPHSSRNRYSVPCSGYAARPECSAACPGKVRRDGLGKDVGKGEGPRMQAESWVASEGLHAGLQGAETDSPRTAWSCEASETSEAWRWSNSRTRKWAPAVGVSFFGLTCMAGTSYGSLTCYLASYLRQVGLQNVGFQEMLLVCALHGALQALATPLSVKLLSFLSLPLSALLSGWLVTASLLLSAFLLSADILVAHPFLFYCVYAGVGGLGGGLLHGLPLGGRQRPGFCAGERKAGCSVSASVAPARPSEPPGFGGPVPSRGQAPFSRKILGEDSWRLRERFYLQDEILARLPLLLMGTATAFAIVQFVASFLLQPRERAWESECLPGEFIGCEVSVEEQSPLVTQSAPQMFYGEERTPAAAHTSRLSVVVSTMNQAGNEASSDPFMTPSHREADSFTCVLVAVVTAIQGMAFFLVQASWRFVGQEDFQISDHGVSYINAGSVALLFLFSVFNAPFFALKDKLPDAPPFHREGNHTHLSSRTRGVVPSVLPWLWCLSGLVLASEGVVASLAKAWSTGGSEALIRDTVRVGWFERSNPLTTYGLFFLWLSGVRILDAWTTWLAFPYAQSVLKLPPSRLLVLLCSAKAAGAGALAWLSSTAGVYSTHGIGGLCGVAGGSLVLAGLAARALHCCGRTPQKAPMAAT</sequence>
<keyword evidence="2" id="KW-1133">Transmembrane helix</keyword>
<feature type="transmembrane region" description="Helical" evidence="2">
    <location>
        <begin position="242"/>
        <end position="264"/>
    </location>
</feature>
<dbReference type="VEuPathDB" id="ToxoDB:NCLIV_025200"/>
<proteinExistence type="predicted"/>
<feature type="transmembrane region" description="Helical" evidence="2">
    <location>
        <begin position="543"/>
        <end position="562"/>
    </location>
</feature>
<evidence type="ECO:0000313" key="4">
    <source>
        <dbReference type="EMBL" id="CEL66713.1"/>
    </source>
</evidence>
<organism evidence="3 5">
    <name type="scientific">Neospora caninum (strain Liverpool)</name>
    <dbReference type="NCBI Taxonomy" id="572307"/>
    <lineage>
        <taxon>Eukaryota</taxon>
        <taxon>Sar</taxon>
        <taxon>Alveolata</taxon>
        <taxon>Apicomplexa</taxon>
        <taxon>Conoidasida</taxon>
        <taxon>Coccidia</taxon>
        <taxon>Eucoccidiorida</taxon>
        <taxon>Eimeriorina</taxon>
        <taxon>Sarcocystidae</taxon>
        <taxon>Neospora</taxon>
    </lineage>
</organism>
<evidence type="ECO:0000313" key="5">
    <source>
        <dbReference type="Proteomes" id="UP000007494"/>
    </source>
</evidence>
<dbReference type="EMBL" id="LN714482">
    <property type="protein sequence ID" value="CEL66713.1"/>
    <property type="molecule type" value="Genomic_DNA"/>
</dbReference>
<feature type="transmembrane region" description="Helical" evidence="2">
    <location>
        <begin position="723"/>
        <end position="741"/>
    </location>
</feature>
<dbReference type="GeneID" id="13445053"/>
<feature type="transmembrane region" description="Helical" evidence="2">
    <location>
        <begin position="434"/>
        <end position="460"/>
    </location>
</feature>
<dbReference type="Proteomes" id="UP000007494">
    <property type="component" value="Chromosome VIIb"/>
</dbReference>
<feature type="transmembrane region" description="Helical" evidence="2">
    <location>
        <begin position="690"/>
        <end position="711"/>
    </location>
</feature>
<gene>
    <name evidence="4" type="ORF">BN1204_025200</name>
    <name evidence="3" type="ORF">NCLIV_025200</name>
</gene>
<feature type="transmembrane region" description="Helical" evidence="2">
    <location>
        <begin position="344"/>
        <end position="364"/>
    </location>
</feature>
<keyword evidence="2" id="KW-0472">Membrane</keyword>
<feature type="transmembrane region" description="Helical" evidence="2">
    <location>
        <begin position="310"/>
        <end position="332"/>
    </location>
</feature>
<evidence type="ECO:0000256" key="1">
    <source>
        <dbReference type="SAM" id="MobiDB-lite"/>
    </source>
</evidence>
<dbReference type="eggNOG" id="ENOG502QYW6">
    <property type="taxonomic scope" value="Eukaryota"/>
</dbReference>
<evidence type="ECO:0000256" key="2">
    <source>
        <dbReference type="SAM" id="Phobius"/>
    </source>
</evidence>
<reference evidence="5" key="3">
    <citation type="journal article" date="2012" name="PLoS Pathog.">
        <title>Comparative genomics of the apicomplexan parasites Toxoplasma gondii and Neospora caninum: Coccidia differing in host range and transmission strategy.</title>
        <authorList>
            <person name="Reid A.J."/>
            <person name="Vermont S.J."/>
            <person name="Cotton J.A."/>
            <person name="Harris D."/>
            <person name="Hill-Cawthorne G.A."/>
            <person name="Konen-Waisman S."/>
            <person name="Latham S.M."/>
            <person name="Mourier T."/>
            <person name="Norton R."/>
            <person name="Quail M.A."/>
            <person name="Sanders M."/>
            <person name="Shanmugam D."/>
            <person name="Sohal A."/>
            <person name="Wasmuth J.D."/>
            <person name="Brunk B."/>
            <person name="Grigg M.E."/>
            <person name="Howard J.C."/>
            <person name="Parkinson J."/>
            <person name="Roos D.S."/>
            <person name="Trees A.J."/>
            <person name="Berriman M."/>
            <person name="Pain A."/>
            <person name="Wastling J.M."/>
        </authorList>
    </citation>
    <scope>NUCLEOTIDE SEQUENCE [LARGE SCALE GENOMIC DNA]</scope>
    <source>
        <strain evidence="5">Liverpool</strain>
    </source>
</reference>
<feature type="compositionally biased region" description="Basic and acidic residues" evidence="1">
    <location>
        <begin position="17"/>
        <end position="34"/>
    </location>
</feature>